<keyword evidence="2 4" id="KW-0472">Membrane</keyword>
<evidence type="ECO:0000313" key="5">
    <source>
        <dbReference type="EMBL" id="AJY77883.1"/>
    </source>
</evidence>
<evidence type="ECO:0000256" key="1">
    <source>
        <dbReference type="ARBA" id="ARBA00005278"/>
    </source>
</evidence>
<dbReference type="EMBL" id="CP011058">
    <property type="protein sequence ID" value="AJY77883.1"/>
    <property type="molecule type" value="Genomic_DNA"/>
</dbReference>
<dbReference type="STRING" id="1126833.VN24_20370"/>
<keyword evidence="4" id="KW-0812">Transmembrane</keyword>
<dbReference type="PIRSF" id="PIRSF005690">
    <property type="entry name" value="GerBA"/>
    <property type="match status" value="1"/>
</dbReference>
<feature type="region of interest" description="Disordered" evidence="3">
    <location>
        <begin position="1"/>
        <end position="23"/>
    </location>
</feature>
<protein>
    <submittedName>
        <fullName evidence="5">Spore gernimation protein KA</fullName>
    </submittedName>
</protein>
<dbReference type="InterPro" id="IPR050768">
    <property type="entry name" value="UPF0353/GerABKA_families"/>
</dbReference>
<organism evidence="5 6">
    <name type="scientific">Paenibacillus beijingensis</name>
    <dbReference type="NCBI Taxonomy" id="1126833"/>
    <lineage>
        <taxon>Bacteria</taxon>
        <taxon>Bacillati</taxon>
        <taxon>Bacillota</taxon>
        <taxon>Bacilli</taxon>
        <taxon>Bacillales</taxon>
        <taxon>Paenibacillaceae</taxon>
        <taxon>Paenibacillus</taxon>
    </lineage>
</organism>
<feature type="compositionally biased region" description="Low complexity" evidence="3">
    <location>
        <begin position="1"/>
        <end position="10"/>
    </location>
</feature>
<dbReference type="Pfam" id="PF03323">
    <property type="entry name" value="GerA"/>
    <property type="match status" value="1"/>
</dbReference>
<name>A0A0D5NSJ8_9BACL</name>
<evidence type="ECO:0000313" key="6">
    <source>
        <dbReference type="Proteomes" id="UP000032633"/>
    </source>
</evidence>
<dbReference type="PANTHER" id="PTHR22550">
    <property type="entry name" value="SPORE GERMINATION PROTEIN"/>
    <property type="match status" value="1"/>
</dbReference>
<dbReference type="InterPro" id="IPR004995">
    <property type="entry name" value="Spore_Ger"/>
</dbReference>
<sequence>MKQGGRQGKAAARRGGKSSAATPLSRSLAANAHAIRTLLGESSDVQLRLFRSGASPDTEMAIIYIEAIVSSSDLNEMVIEKVMGAPAADPPLPLPELLEWLGSRVVSASVISMESTLEGTLERLLSGSCILLAEGVPQVLAAAIGGGDERPVGEPSTQTVIRGPQNSFNENLMTNVGLIRKMIRSERLRLEIRRIGRQTNTAVGMMYMDGIANESIVEELRRRLETIDLDSVLDSGYVEEFIQDATFTPFPTLMNTERPDEVAGGLLEGQVVVLVDGSPFVLLAPVTFFRFFQSPEDYYQRFDIATFLRLIRIVAFIVSMHLPALYIAITTYHQEMLPTTLLISLAAQREGVPFPAIVEAFLMELTFEVLREAGVRLPRAVGPAISIVGALVLGQAAVQAGLVSAAMVIVVAFTAISNFVSPQVNIAIAARLIRFLLMLAAGIFGFLGIMACDLLLIVHLSGLRSFGVPYTSPFSPFKWTSWKDTFVRAPWWLMGRRPAGGDTGDSMRQTDTSQPPHQQE</sequence>
<gene>
    <name evidence="5" type="ORF">VN24_20370</name>
</gene>
<dbReference type="GO" id="GO:0016020">
    <property type="term" value="C:membrane"/>
    <property type="evidence" value="ECO:0007669"/>
    <property type="project" value="InterPro"/>
</dbReference>
<accession>A0A0D5NSJ8</accession>
<keyword evidence="6" id="KW-1185">Reference proteome</keyword>
<evidence type="ECO:0000256" key="2">
    <source>
        <dbReference type="ARBA" id="ARBA00023136"/>
    </source>
</evidence>
<dbReference type="PATRIC" id="fig|1126833.4.peg.4484"/>
<evidence type="ECO:0000256" key="4">
    <source>
        <dbReference type="SAM" id="Phobius"/>
    </source>
</evidence>
<keyword evidence="4" id="KW-1133">Transmembrane helix</keyword>
<reference evidence="6" key="2">
    <citation type="submission" date="2015-03" db="EMBL/GenBank/DDBJ databases">
        <title>Genome sequence of Paenibacillus beijingensis strain DSM 24997T.</title>
        <authorList>
            <person name="Kwak Y."/>
            <person name="Shin J.-H."/>
        </authorList>
    </citation>
    <scope>NUCLEOTIDE SEQUENCE [LARGE SCALE GENOMIC DNA]</scope>
    <source>
        <strain evidence="6">DSM 24997</strain>
    </source>
</reference>
<feature type="transmembrane region" description="Helical" evidence="4">
    <location>
        <begin position="432"/>
        <end position="458"/>
    </location>
</feature>
<dbReference type="KEGG" id="pbj:VN24_20370"/>
<feature type="compositionally biased region" description="Polar residues" evidence="3">
    <location>
        <begin position="506"/>
        <end position="520"/>
    </location>
</feature>
<evidence type="ECO:0000256" key="3">
    <source>
        <dbReference type="SAM" id="MobiDB-lite"/>
    </source>
</evidence>
<dbReference type="PANTHER" id="PTHR22550:SF5">
    <property type="entry name" value="LEUCINE ZIPPER PROTEIN 4"/>
    <property type="match status" value="1"/>
</dbReference>
<dbReference type="Proteomes" id="UP000032633">
    <property type="component" value="Chromosome"/>
</dbReference>
<reference evidence="5 6" key="1">
    <citation type="journal article" date="2015" name="J. Biotechnol.">
        <title>Complete genome sequence of Paenibacillus beijingensis 7188(T) (=DSM 24997(T)), a novel rhizobacterium from jujube garden soil.</title>
        <authorList>
            <person name="Kwak Y."/>
            <person name="Shin J.H."/>
        </authorList>
    </citation>
    <scope>NUCLEOTIDE SEQUENCE [LARGE SCALE GENOMIC DNA]</scope>
    <source>
        <strain evidence="5 6">DSM 24997</strain>
    </source>
</reference>
<dbReference type="GO" id="GO:0009847">
    <property type="term" value="P:spore germination"/>
    <property type="evidence" value="ECO:0007669"/>
    <property type="project" value="InterPro"/>
</dbReference>
<proteinExistence type="inferred from homology"/>
<feature type="region of interest" description="Disordered" evidence="3">
    <location>
        <begin position="497"/>
        <end position="520"/>
    </location>
</feature>
<dbReference type="AlphaFoldDB" id="A0A0D5NSJ8"/>
<dbReference type="HOGENOM" id="CLU_021639_4_1_9"/>
<feature type="transmembrane region" description="Helical" evidence="4">
    <location>
        <begin position="310"/>
        <end position="332"/>
    </location>
</feature>
<comment type="similarity">
    <text evidence="1">Belongs to the GerABKA family.</text>
</comment>
<feature type="transmembrane region" description="Helical" evidence="4">
    <location>
        <begin position="402"/>
        <end position="420"/>
    </location>
</feature>